<keyword evidence="11" id="KW-1185">Reference proteome</keyword>
<evidence type="ECO:0000313" key="11">
    <source>
        <dbReference type="Proteomes" id="UP001345827"/>
    </source>
</evidence>
<dbReference type="InterPro" id="IPR036869">
    <property type="entry name" value="J_dom_sf"/>
</dbReference>
<evidence type="ECO:0000256" key="8">
    <source>
        <dbReference type="SAM" id="SignalP"/>
    </source>
</evidence>
<dbReference type="PANTHER" id="PTHR44140">
    <property type="entry name" value="LD25575P"/>
    <property type="match status" value="1"/>
</dbReference>
<dbReference type="Gene3D" id="1.10.287.110">
    <property type="entry name" value="DnaJ domain"/>
    <property type="match status" value="1"/>
</dbReference>
<keyword evidence="4" id="KW-0802">TPR repeat</keyword>
<evidence type="ECO:0000313" key="10">
    <source>
        <dbReference type="EMBL" id="KAK5540963.1"/>
    </source>
</evidence>
<evidence type="ECO:0000256" key="5">
    <source>
        <dbReference type="ARBA" id="ARBA00022824"/>
    </source>
</evidence>
<keyword evidence="5" id="KW-0256">Endoplasmic reticulum</keyword>
<feature type="compositionally biased region" description="Gly residues" evidence="7">
    <location>
        <begin position="531"/>
        <end position="559"/>
    </location>
</feature>
<evidence type="ECO:0000256" key="7">
    <source>
        <dbReference type="SAM" id="MobiDB-lite"/>
    </source>
</evidence>
<dbReference type="SMART" id="SM00028">
    <property type="entry name" value="TPR"/>
    <property type="match status" value="5"/>
</dbReference>
<dbReference type="PRINTS" id="PR00625">
    <property type="entry name" value="JDOMAIN"/>
</dbReference>
<dbReference type="SUPFAM" id="SSF46565">
    <property type="entry name" value="Chaperone J-domain"/>
    <property type="match status" value="1"/>
</dbReference>
<dbReference type="Gene3D" id="1.25.40.10">
    <property type="entry name" value="Tetratricopeptide repeat domain"/>
    <property type="match status" value="1"/>
</dbReference>
<comment type="subcellular location">
    <subcellularLocation>
        <location evidence="1">Endoplasmic reticulum lumen</location>
    </subcellularLocation>
</comment>
<dbReference type="Pfam" id="PF13181">
    <property type="entry name" value="TPR_8"/>
    <property type="match status" value="1"/>
</dbReference>
<dbReference type="PANTHER" id="PTHR44140:SF2">
    <property type="entry name" value="LD25575P"/>
    <property type="match status" value="1"/>
</dbReference>
<dbReference type="InterPro" id="IPR019734">
    <property type="entry name" value="TPR_rpt"/>
</dbReference>
<dbReference type="SMART" id="SM00271">
    <property type="entry name" value="DnaJ"/>
    <property type="match status" value="1"/>
</dbReference>
<dbReference type="InterPro" id="IPR001623">
    <property type="entry name" value="DnaJ_domain"/>
</dbReference>
<dbReference type="InterPro" id="IPR011990">
    <property type="entry name" value="TPR-like_helical_dom_sf"/>
</dbReference>
<feature type="compositionally biased region" description="Low complexity" evidence="7">
    <location>
        <begin position="489"/>
        <end position="500"/>
    </location>
</feature>
<feature type="compositionally biased region" description="Gly residues" evidence="7">
    <location>
        <begin position="501"/>
        <end position="510"/>
    </location>
</feature>
<dbReference type="EMBL" id="JAXLQG010000004">
    <property type="protein sequence ID" value="KAK5540963.1"/>
    <property type="molecule type" value="Genomic_DNA"/>
</dbReference>
<evidence type="ECO:0000259" key="9">
    <source>
        <dbReference type="PROSITE" id="PS50076"/>
    </source>
</evidence>
<dbReference type="Proteomes" id="UP001345827">
    <property type="component" value="Unassembled WGS sequence"/>
</dbReference>
<feature type="chain" id="PRO_5043339655" description="Tetratricopeptide repeat and J domain-containing co-chaperone DNJ1" evidence="8">
    <location>
        <begin position="26"/>
        <end position="559"/>
    </location>
</feature>
<evidence type="ECO:0000256" key="3">
    <source>
        <dbReference type="ARBA" id="ARBA00022737"/>
    </source>
</evidence>
<feature type="signal peptide" evidence="8">
    <location>
        <begin position="1"/>
        <end position="25"/>
    </location>
</feature>
<dbReference type="SUPFAM" id="SSF48452">
    <property type="entry name" value="TPR-like"/>
    <property type="match status" value="2"/>
</dbReference>
<evidence type="ECO:0000256" key="2">
    <source>
        <dbReference type="ARBA" id="ARBA00022729"/>
    </source>
</evidence>
<comment type="caution">
    <text evidence="10">The sequence shown here is derived from an EMBL/GenBank/DDBJ whole genome shotgun (WGS) entry which is preliminary data.</text>
</comment>
<dbReference type="GO" id="GO:0051087">
    <property type="term" value="F:protein-folding chaperone binding"/>
    <property type="evidence" value="ECO:0007669"/>
    <property type="project" value="TreeGrafter"/>
</dbReference>
<evidence type="ECO:0000256" key="6">
    <source>
        <dbReference type="ARBA" id="ARBA00073740"/>
    </source>
</evidence>
<dbReference type="CDD" id="cd06257">
    <property type="entry name" value="DnaJ"/>
    <property type="match status" value="1"/>
</dbReference>
<feature type="region of interest" description="Disordered" evidence="7">
    <location>
        <begin position="474"/>
        <end position="559"/>
    </location>
</feature>
<name>A0AAV9QDN8_9PEZI</name>
<organism evidence="10 11">
    <name type="scientific">Vermiconidia calcicola</name>
    <dbReference type="NCBI Taxonomy" id="1690605"/>
    <lineage>
        <taxon>Eukaryota</taxon>
        <taxon>Fungi</taxon>
        <taxon>Dikarya</taxon>
        <taxon>Ascomycota</taxon>
        <taxon>Pezizomycotina</taxon>
        <taxon>Dothideomycetes</taxon>
        <taxon>Dothideomycetidae</taxon>
        <taxon>Mycosphaerellales</taxon>
        <taxon>Extremaceae</taxon>
        <taxon>Vermiconidia</taxon>
    </lineage>
</organism>
<dbReference type="FunFam" id="1.10.287.110:FF:000083">
    <property type="entry name" value="DnaJ and TPR domain protein"/>
    <property type="match status" value="1"/>
</dbReference>
<dbReference type="PROSITE" id="PS50076">
    <property type="entry name" value="DNAJ_2"/>
    <property type="match status" value="1"/>
</dbReference>
<sequence length="559" mass="60006">MILHLQRLALLAALLGLALTSFSAAESINIPSDASQSSLTASGKAARARGANSEALAYFDAAVSKDPSDYITLFQRGATYLSLGRNAQASADFDAVLKLRPGFEGALLQRAKIRARNADWALAREDYLAMGSKGAEELAQLDEAEGASYLAVEAEQKQDWEACINQAGIAIMTAGTALSLRQLRARCRFERGEIQEGLSDLAHVLQIHPSLVEPHLQISAMMFYSLGDTERGLTQIKKCLHSDPDSKPCKSLFREEKTLLKQIDHVKTLMEKRQFNSAAKLLVGKGGTEDEPGLLSDINTNIGTHRESGIIHPKAPSDLYMTHVEMTCEAYLSLNNMAKAAKYCTEVLTSNPTSLQGLLYQAAKHMENENYDAAISSLNTARDNHPESQQNIINQKLQDAQLALKRSKTKDYYKVLGVSRDADDRTIKKAYRTATKTFHPDKAAAKGVRKEEAEKKMAAINEAYEVLSDPELKARFDRGDDPNDPLSNQGGSPFQGSPFGHPGGGGGGGHQQFFFQQGGGGQRQFKFSTGGMPGGGGGGGGGGGAGGGGFPFGGFPGFG</sequence>
<keyword evidence="3" id="KW-0677">Repeat</keyword>
<accession>A0AAV9QDN8</accession>
<dbReference type="GO" id="GO:0005788">
    <property type="term" value="C:endoplasmic reticulum lumen"/>
    <property type="evidence" value="ECO:0007669"/>
    <property type="project" value="UniProtKB-SubCell"/>
</dbReference>
<dbReference type="FunFam" id="1.25.40.10:FF:000224">
    <property type="entry name" value="DnaJ and TPR domain protein"/>
    <property type="match status" value="1"/>
</dbReference>
<evidence type="ECO:0000256" key="1">
    <source>
        <dbReference type="ARBA" id="ARBA00004319"/>
    </source>
</evidence>
<protein>
    <recommendedName>
        <fullName evidence="6">Tetratricopeptide repeat and J domain-containing co-chaperone DNJ1</fullName>
    </recommendedName>
</protein>
<gene>
    <name evidence="10" type="ORF">LTR25_002740</name>
</gene>
<dbReference type="InterPro" id="IPR051727">
    <property type="entry name" value="DnaJ_C3_Co-chaperones"/>
</dbReference>
<proteinExistence type="predicted"/>
<dbReference type="GO" id="GO:0051787">
    <property type="term" value="F:misfolded protein binding"/>
    <property type="evidence" value="ECO:0007669"/>
    <property type="project" value="TreeGrafter"/>
</dbReference>
<dbReference type="Pfam" id="PF00226">
    <property type="entry name" value="DnaJ"/>
    <property type="match status" value="1"/>
</dbReference>
<dbReference type="AlphaFoldDB" id="A0AAV9QDN8"/>
<dbReference type="GO" id="GO:0034975">
    <property type="term" value="P:protein folding in endoplasmic reticulum"/>
    <property type="evidence" value="ECO:0007669"/>
    <property type="project" value="TreeGrafter"/>
</dbReference>
<keyword evidence="2 8" id="KW-0732">Signal</keyword>
<reference evidence="10 11" key="1">
    <citation type="submission" date="2023-06" db="EMBL/GenBank/DDBJ databases">
        <title>Black Yeasts Isolated from many extreme environments.</title>
        <authorList>
            <person name="Coleine C."/>
            <person name="Stajich J.E."/>
            <person name="Selbmann L."/>
        </authorList>
    </citation>
    <scope>NUCLEOTIDE SEQUENCE [LARGE SCALE GENOMIC DNA]</scope>
    <source>
        <strain evidence="10 11">CCFEE 5887</strain>
    </source>
</reference>
<feature type="domain" description="J" evidence="9">
    <location>
        <begin position="411"/>
        <end position="480"/>
    </location>
</feature>
<evidence type="ECO:0000256" key="4">
    <source>
        <dbReference type="ARBA" id="ARBA00022803"/>
    </source>
</evidence>